<evidence type="ECO:0000313" key="2">
    <source>
        <dbReference type="EMBL" id="SDC22641.1"/>
    </source>
</evidence>
<sequence>MKLNKLLLCVLSVGICGVSQAATVKSTIPLKLTIPKLCTIDNQAGTVLVPSDGSNVSASYTVTCNTGYTISTMTDNYLTSDWATHLKSSAGNYLVTGMGTTGPGGTSVGIQHAAGVSFPGSSVDTFTMSVSLQNAITPTTTAGTYRDNYRITVTY</sequence>
<evidence type="ECO:0000256" key="1">
    <source>
        <dbReference type="SAM" id="SignalP"/>
    </source>
</evidence>
<evidence type="ECO:0000313" key="3">
    <source>
        <dbReference type="Proteomes" id="UP000242317"/>
    </source>
</evidence>
<evidence type="ECO:0008006" key="4">
    <source>
        <dbReference type="Google" id="ProtNLM"/>
    </source>
</evidence>
<dbReference type="AlphaFoldDB" id="A0A1G6JVI4"/>
<protein>
    <recommendedName>
        <fullName evidence="4">Spore coat protein U (SCPU) domain-containing protein</fullName>
    </recommendedName>
</protein>
<dbReference type="Proteomes" id="UP000242317">
    <property type="component" value="Unassembled WGS sequence"/>
</dbReference>
<feature type="chain" id="PRO_5017329947" description="Spore coat protein U (SCPU) domain-containing protein" evidence="1">
    <location>
        <begin position="22"/>
        <end position="155"/>
    </location>
</feature>
<reference evidence="3" key="1">
    <citation type="submission" date="2016-09" db="EMBL/GenBank/DDBJ databases">
        <authorList>
            <person name="Varghese N."/>
            <person name="Submissions S."/>
        </authorList>
    </citation>
    <scope>NUCLEOTIDE SEQUENCE [LARGE SCALE GENOMIC DNA]</scope>
    <source>
        <strain evidence="3">ANC 3699</strain>
    </source>
</reference>
<dbReference type="OrthoDB" id="6695450at2"/>
<organism evidence="2 3">
    <name type="scientific">Acinetobacter marinus</name>
    <dbReference type="NCBI Taxonomy" id="281375"/>
    <lineage>
        <taxon>Bacteria</taxon>
        <taxon>Pseudomonadati</taxon>
        <taxon>Pseudomonadota</taxon>
        <taxon>Gammaproteobacteria</taxon>
        <taxon>Moraxellales</taxon>
        <taxon>Moraxellaceae</taxon>
        <taxon>Acinetobacter</taxon>
    </lineage>
</organism>
<keyword evidence="1" id="KW-0732">Signal</keyword>
<keyword evidence="3" id="KW-1185">Reference proteome</keyword>
<dbReference type="RefSeq" id="WP_092618609.1">
    <property type="nucleotide sequence ID" value="NZ_FMYK01000003.1"/>
</dbReference>
<proteinExistence type="predicted"/>
<name>A0A1G6JVI4_9GAMM</name>
<dbReference type="EMBL" id="FMYK01000003">
    <property type="protein sequence ID" value="SDC22641.1"/>
    <property type="molecule type" value="Genomic_DNA"/>
</dbReference>
<accession>A0A1G6JVI4</accession>
<gene>
    <name evidence="2" type="ORF">SAMN05421749_103466</name>
</gene>
<feature type="signal peptide" evidence="1">
    <location>
        <begin position="1"/>
        <end position="21"/>
    </location>
</feature>